<dbReference type="SMART" id="SM00944">
    <property type="entry name" value="Pro-kuma_activ"/>
    <property type="match status" value="1"/>
</dbReference>
<evidence type="ECO:0000256" key="6">
    <source>
        <dbReference type="ARBA" id="ARBA00022670"/>
    </source>
</evidence>
<dbReference type="GO" id="GO:0006508">
    <property type="term" value="P:proteolysis"/>
    <property type="evidence" value="ECO:0007669"/>
    <property type="project" value="UniProtKB-KW"/>
</dbReference>
<dbReference type="InterPro" id="IPR030400">
    <property type="entry name" value="Sedolisin_dom"/>
</dbReference>
<dbReference type="Pfam" id="PF09286">
    <property type="entry name" value="Pro-kuma_activ"/>
    <property type="match status" value="1"/>
</dbReference>
<dbReference type="AlphaFoldDB" id="A0A067NTB4"/>
<evidence type="ECO:0000256" key="15">
    <source>
        <dbReference type="PROSITE-ProRule" id="PRU01032"/>
    </source>
</evidence>
<feature type="signal peptide" evidence="16">
    <location>
        <begin position="1"/>
        <end position="17"/>
    </location>
</feature>
<dbReference type="Pfam" id="PF00082">
    <property type="entry name" value="Peptidase_S8"/>
    <property type="match status" value="1"/>
</dbReference>
<dbReference type="FunFam" id="3.40.50.200:FF:000015">
    <property type="entry name" value="Tripeptidyl peptidase A"/>
    <property type="match status" value="1"/>
</dbReference>
<evidence type="ECO:0000313" key="19">
    <source>
        <dbReference type="Proteomes" id="UP000027073"/>
    </source>
</evidence>
<feature type="active site" description="Charge relay system" evidence="15">
    <location>
        <position position="301"/>
    </location>
</feature>
<feature type="binding site" evidence="15">
    <location>
        <position position="568"/>
    </location>
    <ligand>
        <name>Ca(2+)</name>
        <dbReference type="ChEBI" id="CHEBI:29108"/>
    </ligand>
</feature>
<dbReference type="SUPFAM" id="SSF52743">
    <property type="entry name" value="Subtilisin-like"/>
    <property type="match status" value="1"/>
</dbReference>
<keyword evidence="11 15" id="KW-0106">Calcium</keyword>
<evidence type="ECO:0000256" key="12">
    <source>
        <dbReference type="ARBA" id="ARBA00023026"/>
    </source>
</evidence>
<evidence type="ECO:0000256" key="7">
    <source>
        <dbReference type="ARBA" id="ARBA00022723"/>
    </source>
</evidence>
<feature type="active site" description="Charge relay system" evidence="15">
    <location>
        <position position="297"/>
    </location>
</feature>
<keyword evidence="5" id="KW-0964">Secreted</keyword>
<dbReference type="PROSITE" id="PS51695">
    <property type="entry name" value="SEDOLISIN"/>
    <property type="match status" value="1"/>
</dbReference>
<evidence type="ECO:0000256" key="11">
    <source>
        <dbReference type="ARBA" id="ARBA00022837"/>
    </source>
</evidence>
<dbReference type="OrthoDB" id="409122at2759"/>
<evidence type="ECO:0000256" key="3">
    <source>
        <dbReference type="ARBA" id="ARBA00004239"/>
    </source>
</evidence>
<evidence type="ECO:0000313" key="18">
    <source>
        <dbReference type="EMBL" id="KDQ26836.1"/>
    </source>
</evidence>
<keyword evidence="13" id="KW-0865">Zymogen</keyword>
<evidence type="ECO:0000259" key="17">
    <source>
        <dbReference type="PROSITE" id="PS51695"/>
    </source>
</evidence>
<protein>
    <recommendedName>
        <fullName evidence="4">tripeptidyl-peptidase II</fullName>
        <ecNumber evidence="4">3.4.14.10</ecNumber>
    </recommendedName>
</protein>
<dbReference type="VEuPathDB" id="FungiDB:PLEOSDRAFT_1077652"/>
<sequence>MYWSKLLVLALAQFVLASPHARRWDDLAVKHSWTEIPEGWVYHSAPSPSRLLDLRIGMKSHKMDDLITQLYEVSDPKHPKYGQYLSKEEVDALSAPHPDSVEAVEAWLQHHGVNPDEAIDRSGGGDWITLRIPVSVAERMLDTKYGVYHHPKSEDYIVRALSYSLPRELHSHINLVTPTTYFGTIRAMKSNSFVNPDIQVSKEAFVEDVNAPAALPPASCATTVTPACLKAFYNITGFSPVNPASQRIGIAGYLEEFGNRADLQTFLNQLLPASRGFTYTTTLINGGEDDQNDPGVEANLDIQYVVGMAAPIPVTYYSTGGRPPFIPDSTQSTNTNEPYLDWVNFVLAQSTIPTVFTTSYGENEQTIPLDYRQSVCDLFAKLTARGSTILFSSGDSGVGGGDCRTNDGRNRVQFQPAFPASCPFVTAVGGTTGLTETTIGFSGGGFSNTFARPAYQDTAVSRYLQILGNTNAGLFNTTGRAYPDLSAQANRFEVFVGGRAISVGGTSASCPTVAGIVALINDVRISNGKGVLGFLNPLIYSDGVTGFNDIVTGSNPGCGTNGFPARAGWDPATGLGTPDFAKLRLLLG</sequence>
<name>A0A067NTB4_PLEO1</name>
<dbReference type="EC" id="3.4.14.10" evidence="4"/>
<evidence type="ECO:0000256" key="2">
    <source>
        <dbReference type="ARBA" id="ARBA00002451"/>
    </source>
</evidence>
<evidence type="ECO:0000256" key="10">
    <source>
        <dbReference type="ARBA" id="ARBA00022825"/>
    </source>
</evidence>
<evidence type="ECO:0000256" key="8">
    <source>
        <dbReference type="ARBA" id="ARBA00022729"/>
    </source>
</evidence>
<dbReference type="EMBL" id="KL198009">
    <property type="protein sequence ID" value="KDQ26836.1"/>
    <property type="molecule type" value="Genomic_DNA"/>
</dbReference>
<dbReference type="PANTHER" id="PTHR14218">
    <property type="entry name" value="PROTEASE S8 TRIPEPTIDYL PEPTIDASE I CLN2"/>
    <property type="match status" value="1"/>
</dbReference>
<evidence type="ECO:0000256" key="5">
    <source>
        <dbReference type="ARBA" id="ARBA00022525"/>
    </source>
</evidence>
<evidence type="ECO:0000256" key="13">
    <source>
        <dbReference type="ARBA" id="ARBA00023145"/>
    </source>
</evidence>
<organism evidence="18 19">
    <name type="scientific">Pleurotus ostreatus (strain PC15)</name>
    <name type="common">Oyster mushroom</name>
    <dbReference type="NCBI Taxonomy" id="1137138"/>
    <lineage>
        <taxon>Eukaryota</taxon>
        <taxon>Fungi</taxon>
        <taxon>Dikarya</taxon>
        <taxon>Basidiomycota</taxon>
        <taxon>Agaricomycotina</taxon>
        <taxon>Agaricomycetes</taxon>
        <taxon>Agaricomycetidae</taxon>
        <taxon>Agaricales</taxon>
        <taxon>Pleurotineae</taxon>
        <taxon>Pleurotaceae</taxon>
        <taxon>Pleurotus</taxon>
    </lineage>
</organism>
<dbReference type="Gene3D" id="3.40.50.200">
    <property type="entry name" value="Peptidase S8/S53 domain"/>
    <property type="match status" value="1"/>
</dbReference>
<dbReference type="CDD" id="cd11377">
    <property type="entry name" value="Pro-peptidase_S53"/>
    <property type="match status" value="1"/>
</dbReference>
<evidence type="ECO:0000256" key="14">
    <source>
        <dbReference type="ARBA" id="ARBA00023180"/>
    </source>
</evidence>
<dbReference type="GO" id="GO:0046872">
    <property type="term" value="F:metal ion binding"/>
    <property type="evidence" value="ECO:0007669"/>
    <property type="project" value="UniProtKB-UniRule"/>
</dbReference>
<dbReference type="HOGENOM" id="CLU_013783_3_0_1"/>
<feature type="binding site" evidence="15">
    <location>
        <position position="570"/>
    </location>
    <ligand>
        <name>Ca(2+)</name>
        <dbReference type="ChEBI" id="CHEBI:29108"/>
    </ligand>
</feature>
<keyword evidence="14" id="KW-0325">Glycoprotein</keyword>
<feature type="binding site" evidence="15">
    <location>
        <position position="550"/>
    </location>
    <ligand>
        <name>Ca(2+)</name>
        <dbReference type="ChEBI" id="CHEBI:29108"/>
    </ligand>
</feature>
<keyword evidence="7 15" id="KW-0479">Metal-binding</keyword>
<feature type="domain" description="Peptidase S53" evidence="17">
    <location>
        <begin position="223"/>
        <end position="588"/>
    </location>
</feature>
<reference evidence="19" key="1">
    <citation type="journal article" date="2014" name="Proc. Natl. Acad. Sci. U.S.A.">
        <title>Extensive sampling of basidiomycete genomes demonstrates inadequacy of the white-rot/brown-rot paradigm for wood decay fungi.</title>
        <authorList>
            <person name="Riley R."/>
            <person name="Salamov A.A."/>
            <person name="Brown D.W."/>
            <person name="Nagy L.G."/>
            <person name="Floudas D."/>
            <person name="Held B.W."/>
            <person name="Levasseur A."/>
            <person name="Lombard V."/>
            <person name="Morin E."/>
            <person name="Otillar R."/>
            <person name="Lindquist E.A."/>
            <person name="Sun H."/>
            <person name="LaButti K.M."/>
            <person name="Schmutz J."/>
            <person name="Jabbour D."/>
            <person name="Luo H."/>
            <person name="Baker S.E."/>
            <person name="Pisabarro A.G."/>
            <person name="Walton J.D."/>
            <person name="Blanchette R.A."/>
            <person name="Henrissat B."/>
            <person name="Martin F."/>
            <person name="Cullen D."/>
            <person name="Hibbett D.S."/>
            <person name="Grigoriev I.V."/>
        </authorList>
    </citation>
    <scope>NUCLEOTIDE SEQUENCE [LARGE SCALE GENOMIC DNA]</scope>
    <source>
        <strain evidence="19">PC15</strain>
    </source>
</reference>
<comment type="function">
    <text evidence="2">Secreted tripeptidyl-peptidase which degrades proteins at acidic pHs and is involved in virulence.</text>
</comment>
<comment type="cofactor">
    <cofactor evidence="15">
        <name>Ca(2+)</name>
        <dbReference type="ChEBI" id="CHEBI:29108"/>
    </cofactor>
    <text evidence="15">Binds 1 Ca(2+) ion per subunit.</text>
</comment>
<dbReference type="GO" id="GO:0005576">
    <property type="term" value="C:extracellular region"/>
    <property type="evidence" value="ECO:0007669"/>
    <property type="project" value="UniProtKB-SubCell"/>
</dbReference>
<comment type="catalytic activity">
    <reaction evidence="1">
        <text>Release of an N-terminal tripeptide from a polypeptide.</text>
        <dbReference type="EC" id="3.4.14.10"/>
    </reaction>
</comment>
<comment type="subcellular location">
    <subcellularLocation>
        <location evidence="3">Secreted</location>
        <location evidence="3">Extracellular space</location>
    </subcellularLocation>
</comment>
<dbReference type="PANTHER" id="PTHR14218:SF15">
    <property type="entry name" value="TRIPEPTIDYL-PEPTIDASE 1"/>
    <property type="match status" value="1"/>
</dbReference>
<dbReference type="InterPro" id="IPR023828">
    <property type="entry name" value="Peptidase_S8_Ser-AS"/>
</dbReference>
<dbReference type="Proteomes" id="UP000027073">
    <property type="component" value="Unassembled WGS sequence"/>
</dbReference>
<dbReference type="STRING" id="1137138.A0A067NTB4"/>
<evidence type="ECO:0000256" key="1">
    <source>
        <dbReference type="ARBA" id="ARBA00001910"/>
    </source>
</evidence>
<keyword evidence="9 15" id="KW-0378">Hydrolase</keyword>
<dbReference type="GO" id="GO:0004252">
    <property type="term" value="F:serine-type endopeptidase activity"/>
    <property type="evidence" value="ECO:0007669"/>
    <property type="project" value="UniProtKB-UniRule"/>
</dbReference>
<feature type="active site" description="Charge relay system" evidence="15">
    <location>
        <position position="507"/>
    </location>
</feature>
<dbReference type="InterPro" id="IPR050819">
    <property type="entry name" value="Tripeptidyl-peptidase_I"/>
</dbReference>
<dbReference type="InterPro" id="IPR036852">
    <property type="entry name" value="Peptidase_S8/S53_dom_sf"/>
</dbReference>
<proteinExistence type="predicted"/>
<accession>A0A067NTB4</accession>
<dbReference type="CDD" id="cd04056">
    <property type="entry name" value="Peptidases_S53"/>
    <property type="match status" value="1"/>
</dbReference>
<keyword evidence="10 15" id="KW-0720">Serine protease</keyword>
<gene>
    <name evidence="18" type="ORF">PLEOSDRAFT_1077652</name>
</gene>
<dbReference type="PROSITE" id="PS00138">
    <property type="entry name" value="SUBTILASE_SER"/>
    <property type="match status" value="1"/>
</dbReference>
<feature type="binding site" evidence="15">
    <location>
        <position position="549"/>
    </location>
    <ligand>
        <name>Ca(2+)</name>
        <dbReference type="ChEBI" id="CHEBI:29108"/>
    </ligand>
</feature>
<dbReference type="InterPro" id="IPR015366">
    <property type="entry name" value="S53_propep"/>
</dbReference>
<dbReference type="SUPFAM" id="SSF54897">
    <property type="entry name" value="Protease propeptides/inhibitors"/>
    <property type="match status" value="1"/>
</dbReference>
<keyword evidence="8 16" id="KW-0732">Signal</keyword>
<evidence type="ECO:0000256" key="4">
    <source>
        <dbReference type="ARBA" id="ARBA00012462"/>
    </source>
</evidence>
<dbReference type="InterPro" id="IPR000209">
    <property type="entry name" value="Peptidase_S8/S53_dom"/>
</dbReference>
<evidence type="ECO:0000256" key="9">
    <source>
        <dbReference type="ARBA" id="ARBA00022801"/>
    </source>
</evidence>
<evidence type="ECO:0000256" key="16">
    <source>
        <dbReference type="SAM" id="SignalP"/>
    </source>
</evidence>
<feature type="chain" id="PRO_5001646964" description="tripeptidyl-peptidase II" evidence="16">
    <location>
        <begin position="18"/>
        <end position="588"/>
    </location>
</feature>
<dbReference type="GO" id="GO:0008240">
    <property type="term" value="F:tripeptidyl-peptidase activity"/>
    <property type="evidence" value="ECO:0007669"/>
    <property type="project" value="UniProtKB-EC"/>
</dbReference>
<dbReference type="InParanoid" id="A0A067NTB4"/>
<keyword evidence="12" id="KW-0843">Virulence</keyword>
<keyword evidence="6 15" id="KW-0645">Protease</keyword>